<evidence type="ECO:0000313" key="4">
    <source>
        <dbReference type="Proteomes" id="UP000053989"/>
    </source>
</evidence>
<name>A0A0C2ZL88_9AGAM</name>
<dbReference type="HOGENOM" id="CLU_021592_1_0_1"/>
<evidence type="ECO:0000259" key="2">
    <source>
        <dbReference type="PROSITE" id="PS50181"/>
    </source>
</evidence>
<dbReference type="PROSITE" id="PS50181">
    <property type="entry name" value="FBOX"/>
    <property type="match status" value="1"/>
</dbReference>
<dbReference type="EMBL" id="KN822043">
    <property type="protein sequence ID" value="KIM62353.1"/>
    <property type="molecule type" value="Genomic_DNA"/>
</dbReference>
<feature type="compositionally biased region" description="Polar residues" evidence="1">
    <location>
        <begin position="526"/>
        <end position="538"/>
    </location>
</feature>
<feature type="compositionally biased region" description="Basic and acidic residues" evidence="1">
    <location>
        <begin position="541"/>
        <end position="551"/>
    </location>
</feature>
<dbReference type="AlphaFoldDB" id="A0A0C2ZL88"/>
<evidence type="ECO:0000256" key="1">
    <source>
        <dbReference type="SAM" id="MobiDB-lite"/>
    </source>
</evidence>
<reference evidence="3 4" key="1">
    <citation type="submission" date="2014-04" db="EMBL/GenBank/DDBJ databases">
        <authorList>
            <consortium name="DOE Joint Genome Institute"/>
            <person name="Kuo A."/>
            <person name="Kohler A."/>
            <person name="Nagy L.G."/>
            <person name="Floudas D."/>
            <person name="Copeland A."/>
            <person name="Barry K.W."/>
            <person name="Cichocki N."/>
            <person name="Veneault-Fourrey C."/>
            <person name="LaButti K."/>
            <person name="Lindquist E.A."/>
            <person name="Lipzen A."/>
            <person name="Lundell T."/>
            <person name="Morin E."/>
            <person name="Murat C."/>
            <person name="Sun H."/>
            <person name="Tunlid A."/>
            <person name="Henrissat B."/>
            <person name="Grigoriev I.V."/>
            <person name="Hibbett D.S."/>
            <person name="Martin F."/>
            <person name="Nordberg H.P."/>
            <person name="Cantor M.N."/>
            <person name="Hua S.X."/>
        </authorList>
    </citation>
    <scope>NUCLEOTIDE SEQUENCE [LARGE SCALE GENOMIC DNA]</scope>
    <source>
        <strain evidence="3 4">Foug A</strain>
    </source>
</reference>
<sequence length="644" mass="72633">MLHLLPAEVALKAMEYLPIQSLHAISQVSHAWHDLFAMNESAVYRNAAIYHLFLSEEDIRVKPASQILGDKDWKSFCRRALEIERAWRGKAPSHAKEIYACGSSVHRIKVDEENGLLLTTSQNGGIVVTDIKDNYVLWGLPPNFIVEFAHCEYDRGYFIVNRYDNCKEVWRRVVDMRDDQCSTLSPPDAQMLSAWAEVTAQWPASTRRGHFRAWALLRMPEMTRAFRFSYPTLLVASENTVYIWNVPEGRLVETIRDIQKLRHDDRLGDINYVEVSDKYAFICGSNQIRIFERGGGALVFQLSTKNIGPKKWHVHPLGEDATPSESIVRPQKLLPEHTNIFAVIPAEFKAVHISSDGQFLAALTNYGVLVLIPGFQRVISGEAQLSDVAVQINLCPSFHMRRDLGIYLAMNGSNGKVTAATRQGIYLISPEMDMGRFTADLPSHPGFVVSRLTGRFEDPNLLSSITCLQATPTAIYFNWTPTRQNGQPNWANLDNHVPVLVGGLVGHAHVNVVHGHPQVHIPPQPNIAQQPTNHQPNNHAVGHDHGHHEGGVWDININEDNEAADGMPGLEPTTFELADTDEDNEWEDEEEEEFDEFFDPDPDAFPMPVDGHLDPHDPEHAAMHFLLNDFFFPRNASTVYRVSF</sequence>
<gene>
    <name evidence="3" type="ORF">SCLCIDRAFT_1215232</name>
</gene>
<protein>
    <recommendedName>
        <fullName evidence="2">F-box domain-containing protein</fullName>
    </recommendedName>
</protein>
<evidence type="ECO:0000313" key="3">
    <source>
        <dbReference type="EMBL" id="KIM62353.1"/>
    </source>
</evidence>
<dbReference type="Pfam" id="PF00646">
    <property type="entry name" value="F-box"/>
    <property type="match status" value="1"/>
</dbReference>
<accession>A0A0C2ZL88</accession>
<dbReference type="OrthoDB" id="550575at2759"/>
<dbReference type="Proteomes" id="UP000053989">
    <property type="component" value="Unassembled WGS sequence"/>
</dbReference>
<dbReference type="SUPFAM" id="SSF81383">
    <property type="entry name" value="F-box domain"/>
    <property type="match status" value="1"/>
</dbReference>
<dbReference type="InterPro" id="IPR036322">
    <property type="entry name" value="WD40_repeat_dom_sf"/>
</dbReference>
<dbReference type="Gene3D" id="1.20.1280.50">
    <property type="match status" value="1"/>
</dbReference>
<dbReference type="Gene3D" id="2.130.10.10">
    <property type="entry name" value="YVTN repeat-like/Quinoprotein amine dehydrogenase"/>
    <property type="match status" value="1"/>
</dbReference>
<dbReference type="InterPro" id="IPR001810">
    <property type="entry name" value="F-box_dom"/>
</dbReference>
<organism evidence="3 4">
    <name type="scientific">Scleroderma citrinum Foug A</name>
    <dbReference type="NCBI Taxonomy" id="1036808"/>
    <lineage>
        <taxon>Eukaryota</taxon>
        <taxon>Fungi</taxon>
        <taxon>Dikarya</taxon>
        <taxon>Basidiomycota</taxon>
        <taxon>Agaricomycotina</taxon>
        <taxon>Agaricomycetes</taxon>
        <taxon>Agaricomycetidae</taxon>
        <taxon>Boletales</taxon>
        <taxon>Sclerodermatineae</taxon>
        <taxon>Sclerodermataceae</taxon>
        <taxon>Scleroderma</taxon>
    </lineage>
</organism>
<reference evidence="4" key="2">
    <citation type="submission" date="2015-01" db="EMBL/GenBank/DDBJ databases">
        <title>Evolutionary Origins and Diversification of the Mycorrhizal Mutualists.</title>
        <authorList>
            <consortium name="DOE Joint Genome Institute"/>
            <consortium name="Mycorrhizal Genomics Consortium"/>
            <person name="Kohler A."/>
            <person name="Kuo A."/>
            <person name="Nagy L.G."/>
            <person name="Floudas D."/>
            <person name="Copeland A."/>
            <person name="Barry K.W."/>
            <person name="Cichocki N."/>
            <person name="Veneault-Fourrey C."/>
            <person name="LaButti K."/>
            <person name="Lindquist E.A."/>
            <person name="Lipzen A."/>
            <person name="Lundell T."/>
            <person name="Morin E."/>
            <person name="Murat C."/>
            <person name="Riley R."/>
            <person name="Ohm R."/>
            <person name="Sun H."/>
            <person name="Tunlid A."/>
            <person name="Henrissat B."/>
            <person name="Grigoriev I.V."/>
            <person name="Hibbett D.S."/>
            <person name="Martin F."/>
        </authorList>
    </citation>
    <scope>NUCLEOTIDE SEQUENCE [LARGE SCALE GENOMIC DNA]</scope>
    <source>
        <strain evidence="4">Foug A</strain>
    </source>
</reference>
<keyword evidence="4" id="KW-1185">Reference proteome</keyword>
<dbReference type="STRING" id="1036808.A0A0C2ZL88"/>
<dbReference type="InParanoid" id="A0A0C2ZL88"/>
<dbReference type="InterPro" id="IPR036047">
    <property type="entry name" value="F-box-like_dom_sf"/>
</dbReference>
<dbReference type="InterPro" id="IPR015943">
    <property type="entry name" value="WD40/YVTN_repeat-like_dom_sf"/>
</dbReference>
<feature type="domain" description="F-box" evidence="2">
    <location>
        <begin position="1"/>
        <end position="47"/>
    </location>
</feature>
<proteinExistence type="predicted"/>
<dbReference type="SUPFAM" id="SSF50978">
    <property type="entry name" value="WD40 repeat-like"/>
    <property type="match status" value="1"/>
</dbReference>
<feature type="region of interest" description="Disordered" evidence="1">
    <location>
        <begin position="521"/>
        <end position="553"/>
    </location>
</feature>